<dbReference type="InterPro" id="IPR010093">
    <property type="entry name" value="SinI_DNA-bd"/>
</dbReference>
<dbReference type="SUPFAM" id="SSF46955">
    <property type="entry name" value="Putative DNA-binding domain"/>
    <property type="match status" value="1"/>
</dbReference>
<evidence type="ECO:0000313" key="2">
    <source>
        <dbReference type="EMBL" id="PEM55844.1"/>
    </source>
</evidence>
<protein>
    <submittedName>
        <fullName evidence="2">DNA-binding protein</fullName>
    </submittedName>
</protein>
<evidence type="ECO:0000259" key="1">
    <source>
        <dbReference type="Pfam" id="PF12728"/>
    </source>
</evidence>
<dbReference type="AlphaFoldDB" id="A0A2A8BP78"/>
<gene>
    <name evidence="2" type="ORF">CN611_13310</name>
</gene>
<keyword evidence="2" id="KW-0238">DNA-binding</keyword>
<accession>A0A2A8BP78</accession>
<proteinExistence type="predicted"/>
<reference evidence="2 3" key="1">
    <citation type="submission" date="2017-09" db="EMBL/GenBank/DDBJ databases">
        <title>Large-scale bioinformatics analysis of Bacillus genomes uncovers conserved roles of natural products in bacterial physiology.</title>
        <authorList>
            <consortium name="Agbiome Team Llc"/>
            <person name="Bleich R.M."/>
            <person name="Grubbs K.J."/>
            <person name="Santa Maria K.C."/>
            <person name="Allen S.E."/>
            <person name="Farag S."/>
            <person name="Shank E.A."/>
            <person name="Bowers A."/>
        </authorList>
    </citation>
    <scope>NUCLEOTIDE SEQUENCE [LARGE SCALE GENOMIC DNA]</scope>
    <source>
        <strain evidence="2 3">AFS010764</strain>
    </source>
</reference>
<dbReference type="EMBL" id="NUDL01000035">
    <property type="protein sequence ID" value="PEM55844.1"/>
    <property type="molecule type" value="Genomic_DNA"/>
</dbReference>
<organism evidence="2 3">
    <name type="scientific">Bacillus wiedmannii</name>
    <dbReference type="NCBI Taxonomy" id="1890302"/>
    <lineage>
        <taxon>Bacteria</taxon>
        <taxon>Bacillati</taxon>
        <taxon>Bacillota</taxon>
        <taxon>Bacilli</taxon>
        <taxon>Bacillales</taxon>
        <taxon>Bacillaceae</taxon>
        <taxon>Bacillus</taxon>
        <taxon>Bacillus cereus group</taxon>
    </lineage>
</organism>
<dbReference type="NCBIfam" id="TIGR01764">
    <property type="entry name" value="excise"/>
    <property type="match status" value="1"/>
</dbReference>
<name>A0A2A8BP78_9BACI</name>
<feature type="domain" description="Helix-turn-helix" evidence="1">
    <location>
        <begin position="3"/>
        <end position="52"/>
    </location>
</feature>
<dbReference type="InterPro" id="IPR009061">
    <property type="entry name" value="DNA-bd_dom_put_sf"/>
</dbReference>
<dbReference type="GO" id="GO:0003677">
    <property type="term" value="F:DNA binding"/>
    <property type="evidence" value="ECO:0007669"/>
    <property type="project" value="UniProtKB-KW"/>
</dbReference>
<sequence length="61" mass="6979">MLFYTVKEFAEMAKISEKTVTRYIKTGDLEAVKFGGQWRITETAVQSYIKNNSNIGGREND</sequence>
<evidence type="ECO:0000313" key="3">
    <source>
        <dbReference type="Proteomes" id="UP000220621"/>
    </source>
</evidence>
<dbReference type="Proteomes" id="UP000220621">
    <property type="component" value="Unassembled WGS sequence"/>
</dbReference>
<dbReference type="Pfam" id="PF12728">
    <property type="entry name" value="HTH_17"/>
    <property type="match status" value="1"/>
</dbReference>
<comment type="caution">
    <text evidence="2">The sequence shown here is derived from an EMBL/GenBank/DDBJ whole genome shotgun (WGS) entry which is preliminary data.</text>
</comment>
<dbReference type="RefSeq" id="WP_015994606.1">
    <property type="nucleotide sequence ID" value="NZ_NUDL01000035.1"/>
</dbReference>
<dbReference type="InterPro" id="IPR041657">
    <property type="entry name" value="HTH_17"/>
</dbReference>